<comment type="caution">
    <text evidence="1">The sequence shown here is derived from an EMBL/GenBank/DDBJ whole genome shotgun (WGS) entry which is preliminary data.</text>
</comment>
<sequence>MGQKASKPAVASDPATPAAAAVVIQQPPTNPVSQPVIKDAPQEPKVQGDTIARPAPVVPPTPPRSVVTSHIQPTEPVVAKSVTQQVASVPVVAKGKSKEPVAEKIASKPTAQQSTPIQKQPVQQKQQKQQIPVTAQQQKPLTSQQQTPPTPQNSGSQRRPVPPKAAPSPAPSSSAKQVNQTKPQQPQAGKQPQSAKPPQQHKPLQHPRPTPQQKPSQQPKPANQQKQQTQPKQAAPGTQPAKQNKAKKPKQAKPPQLATASPNAKLPPKPRTNVGKPDAPVKGGLLRARMSSPPKLLVAGVTVNQEGQGGIAASGVSVPSLAPSSVTASSVSSRAGEKRRLDTQDDLDTPRPGNPVTHASQRQRKIVRRDGDTDTASAKETDSKVALLVQPLVGQSEEKEEGEISDEEMDVPPPTSKTSLLDRLSDVHVADPVTSTNHTTSSAVGGSGSLSARMDPALMARIDTRGIASTSNPYAQPARAPIAPQSAKQPMRNGKPNPSMNKPPFPNSISEVLPQHVRTANVADITMKDVAQPRTKGVIGRSGNQTTVNGVAIPTGKGQGENQLDEAGQRELIEIIVELHNKGISTAELTQRGVPAQLVNRVMKALTRPAPSHDSKFGVPSTTSNATRSATVNHPARSGGPAPSFTSTQPEAEHDVDVDMDIDSENDTSPEVPWNVPNMLAPRMVQTPPMFYPSIPMMPMMHMPPFPPPFVPAVPALPPQPAPEIPAPPPPPPSSLPVPPPPPPAEPKLSLMELKAKLLANRKLKQRFSAGIDTPDASDTPTTPDFAATTPVPARSAGSGEQRPASLSTSPVVAHNLLAQSIATSRAESPAFPPQSFGSSAPPESAPFSSAVPPVNSRRPGAADYVDVPPSRLASSTFFRSNVRRTFAPPQPKRLVVDLDDTSDDDSDSEEDHNSDTKMKSMSAEPQINEADALRLMHEAELQIALERKRAELLEKRAKLAAYAARKKAAAAAKAAKDTPSPIMLSTGVSLAPPAMSDGPSVSPTISRSSIQSPEISNVTPDPPAKIAQNKGNRDKGKQKAKTRPTQTTGPQGTASGNTTNSNFAVVDLTDDMETAHFKPYQFFTPHPMTSTRSNSNTGTDILDLDKLKNISLSRMMAEHRERTGKAEEDPVVCKYELRGGSCNDPSCPDFHMRKDIVASHMVLPAKKTTPPTIAAAREHLQQLVLSKPDIPPKVGAEPSEFSADGTSDPVALAKAEKIKLIKQRKATLLYQTRKLAVDQFLEEFRKTLRGFAESTEGPAHDDSR</sequence>
<evidence type="ECO:0000313" key="1">
    <source>
        <dbReference type="EMBL" id="KAJ9107087.1"/>
    </source>
</evidence>
<organism evidence="1 2">
    <name type="scientific">Naganishia adeliensis</name>
    <dbReference type="NCBI Taxonomy" id="92952"/>
    <lineage>
        <taxon>Eukaryota</taxon>
        <taxon>Fungi</taxon>
        <taxon>Dikarya</taxon>
        <taxon>Basidiomycota</taxon>
        <taxon>Agaricomycotina</taxon>
        <taxon>Tremellomycetes</taxon>
        <taxon>Filobasidiales</taxon>
        <taxon>Filobasidiaceae</taxon>
        <taxon>Naganishia</taxon>
    </lineage>
</organism>
<proteinExistence type="predicted"/>
<reference evidence="1" key="1">
    <citation type="submission" date="2023-04" db="EMBL/GenBank/DDBJ databases">
        <title>Draft Genome sequencing of Naganishia species isolated from polar environments using Oxford Nanopore Technology.</title>
        <authorList>
            <person name="Leo P."/>
            <person name="Venkateswaran K."/>
        </authorList>
    </citation>
    <scope>NUCLEOTIDE SEQUENCE</scope>
    <source>
        <strain evidence="1">MNA-CCFEE 5262</strain>
    </source>
</reference>
<dbReference type="EMBL" id="JASBWS010000038">
    <property type="protein sequence ID" value="KAJ9107087.1"/>
    <property type="molecule type" value="Genomic_DNA"/>
</dbReference>
<dbReference type="Proteomes" id="UP001230649">
    <property type="component" value="Unassembled WGS sequence"/>
</dbReference>
<accession>A0ACC2W903</accession>
<name>A0ACC2W903_9TREE</name>
<keyword evidence="2" id="KW-1185">Reference proteome</keyword>
<gene>
    <name evidence="1" type="ORF">QFC20_003812</name>
</gene>
<evidence type="ECO:0000313" key="2">
    <source>
        <dbReference type="Proteomes" id="UP001230649"/>
    </source>
</evidence>
<protein>
    <submittedName>
        <fullName evidence="1">Uncharacterized protein</fullName>
    </submittedName>
</protein>